<dbReference type="EMBL" id="JAWDGP010003555">
    <property type="protein sequence ID" value="KAK3773221.1"/>
    <property type="molecule type" value="Genomic_DNA"/>
</dbReference>
<reference evidence="1" key="1">
    <citation type="journal article" date="2023" name="G3 (Bethesda)">
        <title>A reference genome for the long-term kleptoplast-retaining sea slug Elysia crispata morphotype clarki.</title>
        <authorList>
            <person name="Eastman K.E."/>
            <person name="Pendleton A.L."/>
            <person name="Shaikh M.A."/>
            <person name="Suttiyut T."/>
            <person name="Ogas R."/>
            <person name="Tomko P."/>
            <person name="Gavelis G."/>
            <person name="Widhalm J.R."/>
            <person name="Wisecaver J.H."/>
        </authorList>
    </citation>
    <scope>NUCLEOTIDE SEQUENCE</scope>
    <source>
        <strain evidence="1">ECLA1</strain>
    </source>
</reference>
<protein>
    <submittedName>
        <fullName evidence="1">Uncharacterized protein</fullName>
    </submittedName>
</protein>
<keyword evidence="2" id="KW-1185">Reference proteome</keyword>
<gene>
    <name evidence="1" type="ORF">RRG08_025887</name>
</gene>
<sequence>MKGRAQKQRKRFPSCYFSLSELGWPNQFARPVQLDRGAPLAHAWLAVLTRAGSNTTLERKYSGAIPFTFTSNIDLVRIPIQLHCQNNLGVVEMMSACSKTLTSLGKLQRALVSLMRPPCGQEEAGPERTVNVLTSSQRNRRAHTLDGEFNLGRA</sequence>
<evidence type="ECO:0000313" key="1">
    <source>
        <dbReference type="EMBL" id="KAK3773221.1"/>
    </source>
</evidence>
<comment type="caution">
    <text evidence="1">The sequence shown here is derived from an EMBL/GenBank/DDBJ whole genome shotgun (WGS) entry which is preliminary data.</text>
</comment>
<name>A0AAE1DJS4_9GAST</name>
<evidence type="ECO:0000313" key="2">
    <source>
        <dbReference type="Proteomes" id="UP001283361"/>
    </source>
</evidence>
<dbReference type="Proteomes" id="UP001283361">
    <property type="component" value="Unassembled WGS sequence"/>
</dbReference>
<dbReference type="AlphaFoldDB" id="A0AAE1DJS4"/>
<proteinExistence type="predicted"/>
<organism evidence="1 2">
    <name type="scientific">Elysia crispata</name>
    <name type="common">lettuce slug</name>
    <dbReference type="NCBI Taxonomy" id="231223"/>
    <lineage>
        <taxon>Eukaryota</taxon>
        <taxon>Metazoa</taxon>
        <taxon>Spiralia</taxon>
        <taxon>Lophotrochozoa</taxon>
        <taxon>Mollusca</taxon>
        <taxon>Gastropoda</taxon>
        <taxon>Heterobranchia</taxon>
        <taxon>Euthyneura</taxon>
        <taxon>Panpulmonata</taxon>
        <taxon>Sacoglossa</taxon>
        <taxon>Placobranchoidea</taxon>
        <taxon>Plakobranchidae</taxon>
        <taxon>Elysia</taxon>
    </lineage>
</organism>
<accession>A0AAE1DJS4</accession>